<dbReference type="EMBL" id="JBFMKM010000016">
    <property type="protein sequence ID" value="KAL1297076.1"/>
    <property type="molecule type" value="Genomic_DNA"/>
</dbReference>
<dbReference type="SMART" id="SM00313">
    <property type="entry name" value="PXA"/>
    <property type="match status" value="1"/>
</dbReference>
<comment type="caution">
    <text evidence="5">The sequence shown here is derived from an EMBL/GenBank/DDBJ whole genome shotgun (WGS) entry which is preliminary data.</text>
</comment>
<comment type="subcellular location">
    <subcellularLocation>
        <location evidence="1">Cytoplasm</location>
    </subcellularLocation>
</comment>
<gene>
    <name evidence="5" type="ORF">AAFC00_004663</name>
</gene>
<accession>A0ABR3P2R3</accession>
<dbReference type="RefSeq" id="XP_069196758.1">
    <property type="nucleotide sequence ID" value="XM_069344341.1"/>
</dbReference>
<feature type="region of interest" description="Disordered" evidence="3">
    <location>
        <begin position="1"/>
        <end position="51"/>
    </location>
</feature>
<evidence type="ECO:0000256" key="1">
    <source>
        <dbReference type="ARBA" id="ARBA00004496"/>
    </source>
</evidence>
<dbReference type="Proteomes" id="UP001562354">
    <property type="component" value="Unassembled WGS sequence"/>
</dbReference>
<protein>
    <recommendedName>
        <fullName evidence="4">PXA domain-containing protein</fullName>
    </recommendedName>
</protein>
<dbReference type="PROSITE" id="PS51207">
    <property type="entry name" value="PXA"/>
    <property type="match status" value="1"/>
</dbReference>
<evidence type="ECO:0000259" key="4">
    <source>
        <dbReference type="PROSITE" id="PS51207"/>
    </source>
</evidence>
<dbReference type="InterPro" id="IPR051837">
    <property type="entry name" value="SortingNexin/PXDomain-PKLike"/>
</dbReference>
<feature type="compositionally biased region" description="Polar residues" evidence="3">
    <location>
        <begin position="17"/>
        <end position="30"/>
    </location>
</feature>
<evidence type="ECO:0000256" key="2">
    <source>
        <dbReference type="ARBA" id="ARBA00022490"/>
    </source>
</evidence>
<dbReference type="InterPro" id="IPR003114">
    <property type="entry name" value="Phox_assoc"/>
</dbReference>
<dbReference type="Pfam" id="PF02194">
    <property type="entry name" value="PXA"/>
    <property type="match status" value="1"/>
</dbReference>
<sequence>MMTEDTVMPKRQHMKARSTTSDIASETLESPTKPRLSRTQSKRTLEQSTSDEATAAFVRRTLCGHQIRSGPGVDGTKAVANTPSLEETLPPLTSSNAVDLQLYALIAIIIKDFVQTWYSKISPDQQFTDKVLQIIAHCTRALEERIRHIDIEALLLDELPALVDAHVTAFRTAIGNSYTASLGVNAREVYHSIHPHPALSPVPQDTNPVSAIRLAENEMMWRHLLVQAALSQLLPPEEIENPCLSLALTDILSEVIIGNAVCGKLCEGWFIWETTTKLINLVRPGTDVIDKPEKTMPTPSRLEQFGLVPDAKAEDTAPTDAHKVGAVEMICMVLWNIVQSVAILALATRDLLISWSNSVSLPARQSAESLKHAPNAPPDVPYTDKMQQDECTKPVAKRPVLSMSAWSCSFHILSLDLRMPWISAICNFLQWFLIYGPGKVGCTNSRLDRLISHHLFDVILTPDRVPSLLLAVRVNLFPNNTLGQGRLPPTNEEVLEIKRRCASAIDKSLPSILRSSLFLSSQDEASIQQQIEEMLDVFGDPYMNKHLMFAITDLLFSRLFPEIQEESIASLLDGM</sequence>
<evidence type="ECO:0000313" key="6">
    <source>
        <dbReference type="Proteomes" id="UP001562354"/>
    </source>
</evidence>
<reference evidence="5 6" key="1">
    <citation type="submission" date="2024-07" db="EMBL/GenBank/DDBJ databases">
        <title>Draft sequence of the Neodothiora populina.</title>
        <authorList>
            <person name="Drown D.D."/>
            <person name="Schuette U.S."/>
            <person name="Buechlein A.B."/>
            <person name="Rusch D.R."/>
            <person name="Winton L.W."/>
            <person name="Adams G.A."/>
        </authorList>
    </citation>
    <scope>NUCLEOTIDE SEQUENCE [LARGE SCALE GENOMIC DNA]</scope>
    <source>
        <strain evidence="5 6">CPC 39397</strain>
    </source>
</reference>
<name>A0ABR3P2R3_9PEZI</name>
<organism evidence="5 6">
    <name type="scientific">Neodothiora populina</name>
    <dbReference type="NCBI Taxonomy" id="2781224"/>
    <lineage>
        <taxon>Eukaryota</taxon>
        <taxon>Fungi</taxon>
        <taxon>Dikarya</taxon>
        <taxon>Ascomycota</taxon>
        <taxon>Pezizomycotina</taxon>
        <taxon>Dothideomycetes</taxon>
        <taxon>Dothideomycetidae</taxon>
        <taxon>Dothideales</taxon>
        <taxon>Dothioraceae</taxon>
        <taxon>Neodothiora</taxon>
    </lineage>
</organism>
<dbReference type="PANTHER" id="PTHR22999:SF23">
    <property type="entry name" value="SORTING NEXIN-16"/>
    <property type="match status" value="1"/>
</dbReference>
<evidence type="ECO:0000256" key="3">
    <source>
        <dbReference type="SAM" id="MobiDB-lite"/>
    </source>
</evidence>
<feature type="domain" description="PXA" evidence="4">
    <location>
        <begin position="95"/>
        <end position="283"/>
    </location>
</feature>
<proteinExistence type="predicted"/>
<keyword evidence="2" id="KW-0963">Cytoplasm</keyword>
<dbReference type="GeneID" id="95978363"/>
<evidence type="ECO:0000313" key="5">
    <source>
        <dbReference type="EMBL" id="KAL1297076.1"/>
    </source>
</evidence>
<dbReference type="PANTHER" id="PTHR22999">
    <property type="entry name" value="PX SERINE/THREONINE KINASE PXK"/>
    <property type="match status" value="1"/>
</dbReference>
<keyword evidence="6" id="KW-1185">Reference proteome</keyword>